<dbReference type="GO" id="GO:0006313">
    <property type="term" value="P:DNA transposition"/>
    <property type="evidence" value="ECO:0007669"/>
    <property type="project" value="InterPro"/>
</dbReference>
<dbReference type="EMBL" id="VNIP01000003">
    <property type="protein sequence ID" value="KAA1184381.1"/>
    <property type="molecule type" value="Genomic_DNA"/>
</dbReference>
<accession>A0A5B0WDY5</accession>
<proteinExistence type="predicted"/>
<evidence type="ECO:0000313" key="1">
    <source>
        <dbReference type="EMBL" id="KAA1184381.1"/>
    </source>
</evidence>
<name>A0A5B0WDY5_RHITR</name>
<gene>
    <name evidence="1" type="ORF">FP026_03050</name>
</gene>
<sequence length="128" mass="14021">MSDSVNQPRTFEVLTATPVRTRRKPRDWSDAEKERLIAQTLLPGANVSAIARAEGLDPSQLYGWRRKALSSGMVAPLTEAAKEEVKFARVEPVASSTVEIVIGGVMVRVASDIEPDHLSKILRAVRKA</sequence>
<evidence type="ECO:0000313" key="2">
    <source>
        <dbReference type="Proteomes" id="UP000323608"/>
    </source>
</evidence>
<dbReference type="SUPFAM" id="SSF48295">
    <property type="entry name" value="TrpR-like"/>
    <property type="match status" value="1"/>
</dbReference>
<dbReference type="InterPro" id="IPR002514">
    <property type="entry name" value="Transposase_8"/>
</dbReference>
<dbReference type="AlphaFoldDB" id="A0A5B0WDY5"/>
<dbReference type="PANTHER" id="PTHR37936:SF3">
    <property type="entry name" value="TRANSPOSASE INSC FOR INSERTION ELEMENT IS2A-RELATED"/>
    <property type="match status" value="1"/>
</dbReference>
<organism evidence="1 2">
    <name type="scientific">Rhizobium tropici</name>
    <dbReference type="NCBI Taxonomy" id="398"/>
    <lineage>
        <taxon>Bacteria</taxon>
        <taxon>Pseudomonadati</taxon>
        <taxon>Pseudomonadota</taxon>
        <taxon>Alphaproteobacteria</taxon>
        <taxon>Hyphomicrobiales</taxon>
        <taxon>Rhizobiaceae</taxon>
        <taxon>Rhizobium/Agrobacterium group</taxon>
        <taxon>Rhizobium</taxon>
    </lineage>
</organism>
<reference evidence="1 2" key="1">
    <citation type="submission" date="2019-07" db="EMBL/GenBank/DDBJ databases">
        <title>The Draft Genome Sequence of Rhizobium tropici SARCC-755 Associated with Superior Nodulation on Pigeonpea (Cajanus cajan (L.) Millsp.).</title>
        <authorList>
            <person name="Bopape F.L."/>
            <person name="Hassen A.I."/>
            <person name="Swanevelder Z.H."/>
            <person name="Gwata E.T."/>
        </authorList>
    </citation>
    <scope>NUCLEOTIDE SEQUENCE [LARGE SCALE GENOMIC DNA]</scope>
    <source>
        <strain evidence="1 2">SARCC-755</strain>
    </source>
</reference>
<dbReference type="PANTHER" id="PTHR37936">
    <property type="entry name" value="TRANSPOSASE INSC FOR INSERTION ELEMENT IS2A-RELATED"/>
    <property type="match status" value="1"/>
</dbReference>
<protein>
    <submittedName>
        <fullName evidence="1">Transposase</fullName>
    </submittedName>
</protein>
<dbReference type="GO" id="GO:0043565">
    <property type="term" value="F:sequence-specific DNA binding"/>
    <property type="evidence" value="ECO:0007669"/>
    <property type="project" value="InterPro"/>
</dbReference>
<dbReference type="Pfam" id="PF01527">
    <property type="entry name" value="HTH_Tnp_1"/>
    <property type="match status" value="1"/>
</dbReference>
<comment type="caution">
    <text evidence="1">The sequence shown here is derived from an EMBL/GenBank/DDBJ whole genome shotgun (WGS) entry which is preliminary data.</text>
</comment>
<dbReference type="RefSeq" id="WP_149633164.1">
    <property type="nucleotide sequence ID" value="NZ_VNIP01000003.1"/>
</dbReference>
<dbReference type="InterPro" id="IPR010921">
    <property type="entry name" value="Trp_repressor/repl_initiator"/>
</dbReference>
<dbReference type="Proteomes" id="UP000323608">
    <property type="component" value="Unassembled WGS sequence"/>
</dbReference>
<dbReference type="OrthoDB" id="9800877at2"/>
<dbReference type="GO" id="GO:0004803">
    <property type="term" value="F:transposase activity"/>
    <property type="evidence" value="ECO:0007669"/>
    <property type="project" value="InterPro"/>
</dbReference>